<gene>
    <name evidence="1" type="ORF">FWILDA_LOCUS18806</name>
</gene>
<dbReference type="EMBL" id="CAMKVN010019801">
    <property type="protein sequence ID" value="CAI2198904.1"/>
    <property type="molecule type" value="Genomic_DNA"/>
</dbReference>
<accession>A0A9W4TB11</accession>
<feature type="non-terminal residue" evidence="1">
    <location>
        <position position="43"/>
    </location>
</feature>
<organism evidence="1 2">
    <name type="scientific">Funneliformis geosporum</name>
    <dbReference type="NCBI Taxonomy" id="1117311"/>
    <lineage>
        <taxon>Eukaryota</taxon>
        <taxon>Fungi</taxon>
        <taxon>Fungi incertae sedis</taxon>
        <taxon>Mucoromycota</taxon>
        <taxon>Glomeromycotina</taxon>
        <taxon>Glomeromycetes</taxon>
        <taxon>Glomerales</taxon>
        <taxon>Glomeraceae</taxon>
        <taxon>Funneliformis</taxon>
    </lineage>
</organism>
<protein>
    <submittedName>
        <fullName evidence="1">6645_t:CDS:1</fullName>
    </submittedName>
</protein>
<evidence type="ECO:0000313" key="1">
    <source>
        <dbReference type="EMBL" id="CAI2198904.1"/>
    </source>
</evidence>
<dbReference type="AlphaFoldDB" id="A0A9W4TB11"/>
<evidence type="ECO:0000313" key="2">
    <source>
        <dbReference type="Proteomes" id="UP001153678"/>
    </source>
</evidence>
<keyword evidence="2" id="KW-1185">Reference proteome</keyword>
<comment type="caution">
    <text evidence="1">The sequence shown here is derived from an EMBL/GenBank/DDBJ whole genome shotgun (WGS) entry which is preliminary data.</text>
</comment>
<dbReference type="Proteomes" id="UP001153678">
    <property type="component" value="Unassembled WGS sequence"/>
</dbReference>
<sequence>MTKEPRAYDFFPIARSRSETKLIRKGIEFSPINNSSSKYFNNS</sequence>
<name>A0A9W4TB11_9GLOM</name>
<reference evidence="1" key="1">
    <citation type="submission" date="2022-08" db="EMBL/GenBank/DDBJ databases">
        <authorList>
            <person name="Kallberg Y."/>
            <person name="Tangrot J."/>
            <person name="Rosling A."/>
        </authorList>
    </citation>
    <scope>NUCLEOTIDE SEQUENCE</scope>
    <source>
        <strain evidence="1">Wild A</strain>
    </source>
</reference>
<proteinExistence type="predicted"/>